<protein>
    <submittedName>
        <fullName evidence="2">Uncharacterized protein</fullName>
    </submittedName>
</protein>
<organism evidence="2 3">
    <name type="scientific">Micromonospora purpureochromogenes</name>
    <dbReference type="NCBI Taxonomy" id="47872"/>
    <lineage>
        <taxon>Bacteria</taxon>
        <taxon>Bacillati</taxon>
        <taxon>Actinomycetota</taxon>
        <taxon>Actinomycetes</taxon>
        <taxon>Micromonosporales</taxon>
        <taxon>Micromonosporaceae</taxon>
        <taxon>Micromonospora</taxon>
    </lineage>
</organism>
<accession>A0A1C4WHA6</accession>
<feature type="region of interest" description="Disordered" evidence="1">
    <location>
        <begin position="326"/>
        <end position="362"/>
    </location>
</feature>
<evidence type="ECO:0000313" key="3">
    <source>
        <dbReference type="Proteomes" id="UP000198228"/>
    </source>
</evidence>
<gene>
    <name evidence="2" type="ORF">GA0074696_1877</name>
</gene>
<evidence type="ECO:0000256" key="1">
    <source>
        <dbReference type="SAM" id="MobiDB-lite"/>
    </source>
</evidence>
<sequence>MSSAVNPPGRYSVTASAVGGADAVTKYLARGSPPSPNHHGSLFRSVGHGGWRVYDCLTRDPLRSAAITTPSVEELEDRSRGVQGTRCAFKPMNAHGESRIVRSVECLLHEAGIAKPRPYGRRQVRCSPRPGPDHGGALRTQLGQGGNRLLHVGVGDVAEDPSHEHQIGRNRPDVRRELPSVCLPDHEVREPSLARCGLGGGHVARVVLKQGPVDPTGIRLCGEDTDEVMALPRACAHHGQPLVGTLVEPRGDVLLHQPQSTRQRGVLISVGFMPRLPVSLVGHPAHHVRARSAPTPRRGPAGLGAAPPAIPESLSRRSALHRAASVFPRPGRRAVRTNPPASGGPGSIAPASGGARQEARPVLRRGIGVDRHWLASRP</sequence>
<name>A0A1C4WHA6_9ACTN</name>
<proteinExistence type="predicted"/>
<dbReference type="AlphaFoldDB" id="A0A1C4WHA6"/>
<reference evidence="2 3" key="1">
    <citation type="submission" date="2016-06" db="EMBL/GenBank/DDBJ databases">
        <authorList>
            <person name="Kjaerup R.B."/>
            <person name="Dalgaard T.S."/>
            <person name="Juul-Madsen H.R."/>
        </authorList>
    </citation>
    <scope>NUCLEOTIDE SEQUENCE [LARGE SCALE GENOMIC DNA]</scope>
    <source>
        <strain evidence="2 3">DSM 43821</strain>
    </source>
</reference>
<dbReference type="Proteomes" id="UP000198228">
    <property type="component" value="Chromosome I"/>
</dbReference>
<feature type="region of interest" description="Disordered" evidence="1">
    <location>
        <begin position="287"/>
        <end position="310"/>
    </location>
</feature>
<dbReference type="EMBL" id="LT607410">
    <property type="protein sequence ID" value="SCE95570.1"/>
    <property type="molecule type" value="Genomic_DNA"/>
</dbReference>
<evidence type="ECO:0000313" key="2">
    <source>
        <dbReference type="EMBL" id="SCE95570.1"/>
    </source>
</evidence>
<feature type="compositionally biased region" description="Low complexity" evidence="1">
    <location>
        <begin position="293"/>
        <end position="307"/>
    </location>
</feature>